<dbReference type="PANTHER" id="PTHR10907">
    <property type="entry name" value="REGUCALCIN"/>
    <property type="match status" value="1"/>
</dbReference>
<dbReference type="Pfam" id="PF08450">
    <property type="entry name" value="SGL"/>
    <property type="match status" value="1"/>
</dbReference>
<dbReference type="Proteomes" id="UP000244335">
    <property type="component" value="Unassembled WGS sequence"/>
</dbReference>
<dbReference type="SUPFAM" id="SSF63829">
    <property type="entry name" value="Calcium-dependent phosphotriesterase"/>
    <property type="match status" value="1"/>
</dbReference>
<gene>
    <name evidence="5" type="ORF">DC430_17630</name>
</gene>
<accession>A0AA92C175</accession>
<dbReference type="PRINTS" id="PR01790">
    <property type="entry name" value="SMP30FAMILY"/>
</dbReference>
<evidence type="ECO:0000313" key="6">
    <source>
        <dbReference type="Proteomes" id="UP000244335"/>
    </source>
</evidence>
<evidence type="ECO:0000256" key="3">
    <source>
        <dbReference type="PIRSR" id="PIRSR605511-2"/>
    </source>
</evidence>
<dbReference type="InterPro" id="IPR011042">
    <property type="entry name" value="6-blade_b-propeller_TolB-like"/>
</dbReference>
<dbReference type="Gene3D" id="2.120.10.30">
    <property type="entry name" value="TolB, C-terminal domain"/>
    <property type="match status" value="1"/>
</dbReference>
<comment type="similarity">
    <text evidence="1">Belongs to the SMP-30/CGR1 family.</text>
</comment>
<dbReference type="InterPro" id="IPR013658">
    <property type="entry name" value="SGL"/>
</dbReference>
<feature type="binding site" evidence="3">
    <location>
        <position position="31"/>
    </location>
    <ligand>
        <name>a divalent metal cation</name>
        <dbReference type="ChEBI" id="CHEBI:60240"/>
    </ligand>
</feature>
<dbReference type="PANTHER" id="PTHR10907:SF47">
    <property type="entry name" value="REGUCALCIN"/>
    <property type="match status" value="1"/>
</dbReference>
<feature type="binding site" evidence="3">
    <location>
        <position position="115"/>
    </location>
    <ligand>
        <name>substrate</name>
    </ligand>
</feature>
<organism evidence="5 6">
    <name type="scientific">Rhizobium rhizogenes</name>
    <name type="common">Agrobacterium rhizogenes</name>
    <dbReference type="NCBI Taxonomy" id="359"/>
    <lineage>
        <taxon>Bacteria</taxon>
        <taxon>Pseudomonadati</taxon>
        <taxon>Pseudomonadota</taxon>
        <taxon>Alphaproteobacteria</taxon>
        <taxon>Hyphomicrobiales</taxon>
        <taxon>Rhizobiaceae</taxon>
        <taxon>Rhizobium/Agrobacterium group</taxon>
        <taxon>Rhizobium</taxon>
    </lineage>
</organism>
<keyword evidence="3" id="KW-0479">Metal-binding</keyword>
<reference evidence="5 6" key="1">
    <citation type="submission" date="2018-04" db="EMBL/GenBank/DDBJ databases">
        <authorList>
            <person name="Hagen T."/>
        </authorList>
    </citation>
    <scope>NUCLEOTIDE SEQUENCE [LARGE SCALE GENOMIC DNA]</scope>
    <source>
        <strain evidence="5 6">TPD7009</strain>
    </source>
</reference>
<dbReference type="GO" id="GO:0005509">
    <property type="term" value="F:calcium ion binding"/>
    <property type="evidence" value="ECO:0007669"/>
    <property type="project" value="TreeGrafter"/>
</dbReference>
<feature type="binding site" evidence="3">
    <location>
        <position position="215"/>
    </location>
    <ligand>
        <name>a divalent metal cation</name>
        <dbReference type="ChEBI" id="CHEBI:60240"/>
    </ligand>
</feature>
<proteinExistence type="inferred from homology"/>
<keyword evidence="3" id="KW-0862">Zinc</keyword>
<evidence type="ECO:0000259" key="4">
    <source>
        <dbReference type="Pfam" id="PF08450"/>
    </source>
</evidence>
<feature type="binding site" evidence="3">
    <location>
        <position position="165"/>
    </location>
    <ligand>
        <name>a divalent metal cation</name>
        <dbReference type="ChEBI" id="CHEBI:60240"/>
    </ligand>
</feature>
<evidence type="ECO:0000256" key="1">
    <source>
        <dbReference type="ARBA" id="ARBA00008853"/>
    </source>
</evidence>
<feature type="binding site" evidence="3">
    <location>
        <position position="117"/>
    </location>
    <ligand>
        <name>substrate</name>
    </ligand>
</feature>
<dbReference type="GO" id="GO:0019853">
    <property type="term" value="P:L-ascorbic acid biosynthetic process"/>
    <property type="evidence" value="ECO:0007669"/>
    <property type="project" value="TreeGrafter"/>
</dbReference>
<dbReference type="InterPro" id="IPR005511">
    <property type="entry name" value="SMP-30"/>
</dbReference>
<dbReference type="RefSeq" id="WP_116494069.1">
    <property type="nucleotide sequence ID" value="NZ_QDFR01000006.1"/>
</dbReference>
<comment type="cofactor">
    <cofactor evidence="3">
        <name>Zn(2+)</name>
        <dbReference type="ChEBI" id="CHEBI:29105"/>
    </cofactor>
    <text evidence="3">Binds 1 divalent metal cation per subunit.</text>
</comment>
<dbReference type="AlphaFoldDB" id="A0AA92C175"/>
<feature type="domain" description="SMP-30/Gluconolactonase/LRE-like region" evidence="4">
    <location>
        <begin position="29"/>
        <end position="273"/>
    </location>
</feature>
<dbReference type="GO" id="GO:0004341">
    <property type="term" value="F:gluconolactonase activity"/>
    <property type="evidence" value="ECO:0007669"/>
    <property type="project" value="TreeGrafter"/>
</dbReference>
<dbReference type="EMBL" id="QDFR01000006">
    <property type="protein sequence ID" value="PVE51924.1"/>
    <property type="molecule type" value="Genomic_DNA"/>
</dbReference>
<protein>
    <submittedName>
        <fullName evidence="5">Calcium-binding protein</fullName>
    </submittedName>
</protein>
<name>A0AA92C175_RHIRH</name>
<evidence type="ECO:0000313" key="5">
    <source>
        <dbReference type="EMBL" id="PVE51924.1"/>
    </source>
</evidence>
<feature type="active site" description="Proton donor/acceptor" evidence="2">
    <location>
        <position position="215"/>
    </location>
</feature>
<evidence type="ECO:0000256" key="2">
    <source>
        <dbReference type="PIRSR" id="PIRSR605511-1"/>
    </source>
</evidence>
<comment type="caution">
    <text evidence="5">The sequence shown here is derived from an EMBL/GenBank/DDBJ whole genome shotgun (WGS) entry which is preliminary data.</text>
</comment>
<sequence>MTTAHSGSLPAETLGMSEAELLCDTISTLAESPVWDEKRQVLFWCDILGKTVRSAALTPGEYREWSFPSTVSSLGLCDNGDLIIACGMDIVFLDPESGATHTLCSIPAPEGAPFRLNDGRIGPDGAFWVGTMHNVPLAQMEPRGELWRVTASGAERMQTGLTCPNGLAFSHDGSVMWQSDSVQRWIRRRAFDKSRGIFDEGILVAQMTEETGRPDGGCVDHSGVYWSAGVSAGLINAFSPDGTHLGATAAPIPHPTMGCFGGPDFSTLFLTSHRHNMSDERLQKAPSSGGVWVIPTKTTGFAGFRFRR</sequence>